<gene>
    <name evidence="4" type="ORF">T552_00442</name>
</gene>
<comment type="caution">
    <text evidence="4">The sequence shown here is derived from an EMBL/GenBank/DDBJ whole genome shotgun (WGS) entry which is preliminary data.</text>
</comment>
<dbReference type="InterPro" id="IPR059070">
    <property type="entry name" value="TPR_VPS8_2"/>
</dbReference>
<evidence type="ECO:0000313" key="4">
    <source>
        <dbReference type="EMBL" id="KTW30730.1"/>
    </source>
</evidence>
<name>A0A0W4ZQT0_PNEC8</name>
<dbReference type="PANTHER" id="PTHR12616">
    <property type="entry name" value="VACUOLAR PROTEIN SORTING VPS41"/>
    <property type="match status" value="1"/>
</dbReference>
<dbReference type="Pfam" id="PF12816">
    <property type="entry name" value="TPR_Vps8"/>
    <property type="match status" value="1"/>
</dbReference>
<accession>A0A0W4ZQT0</accession>
<dbReference type="GO" id="GO:0006623">
    <property type="term" value="P:protein targeting to vacuole"/>
    <property type="evidence" value="ECO:0007669"/>
    <property type="project" value="InterPro"/>
</dbReference>
<protein>
    <submittedName>
        <fullName evidence="4">Uncharacterized protein</fullName>
    </submittedName>
</protein>
<proteinExistence type="inferred from homology"/>
<dbReference type="SUPFAM" id="SSF50978">
    <property type="entry name" value="WD40 repeat-like"/>
    <property type="match status" value="1"/>
</dbReference>
<dbReference type="Pfam" id="PF23413">
    <property type="entry name" value="zf_RING_Vps8_fungal"/>
    <property type="match status" value="1"/>
</dbReference>
<feature type="domain" description="VPS8-like TPR-like repeats" evidence="3">
    <location>
        <begin position="1261"/>
        <end position="1453"/>
    </location>
</feature>
<dbReference type="GO" id="GO:0005770">
    <property type="term" value="C:late endosome"/>
    <property type="evidence" value="ECO:0007669"/>
    <property type="project" value="TreeGrafter"/>
</dbReference>
<dbReference type="Pfam" id="PF25066">
    <property type="entry name" value="TPR_VPS8_2"/>
    <property type="match status" value="1"/>
</dbReference>
<dbReference type="EMBL" id="LFVZ01000002">
    <property type="protein sequence ID" value="KTW30730.1"/>
    <property type="molecule type" value="Genomic_DNA"/>
</dbReference>
<dbReference type="InterPro" id="IPR025941">
    <property type="entry name" value="Vps8_central_dom"/>
</dbReference>
<dbReference type="RefSeq" id="XP_018227326.1">
    <property type="nucleotide sequence ID" value="XM_018369057.1"/>
</dbReference>
<reference evidence="5" key="1">
    <citation type="journal article" date="2016" name="Nat. Commun.">
        <title>Genome analysis of three Pneumocystis species reveals adaptation mechanisms to life exclusively in mammalian hosts.</title>
        <authorList>
            <person name="Ma L."/>
            <person name="Chen Z."/>
            <person name="Huang D.W."/>
            <person name="Kutty G."/>
            <person name="Ishihara M."/>
            <person name="Wang H."/>
            <person name="Abouelleil A."/>
            <person name="Bishop L."/>
            <person name="Davey E."/>
            <person name="Deng R."/>
            <person name="Deng X."/>
            <person name="Fan L."/>
            <person name="Fantoni G."/>
            <person name="Fitzgerald M."/>
            <person name="Gogineni E."/>
            <person name="Goldberg J.M."/>
            <person name="Handley G."/>
            <person name="Hu X."/>
            <person name="Huber C."/>
            <person name="Jiao X."/>
            <person name="Jones K."/>
            <person name="Levin J.Z."/>
            <person name="Liu Y."/>
            <person name="Macdonald P."/>
            <person name="Melnikov A."/>
            <person name="Raley C."/>
            <person name="Sassi M."/>
            <person name="Sherman B.T."/>
            <person name="Song X."/>
            <person name="Sykes S."/>
            <person name="Tran B."/>
            <person name="Walsh L."/>
            <person name="Xia Y."/>
            <person name="Yang J."/>
            <person name="Young S."/>
            <person name="Zeng Q."/>
            <person name="Zheng X."/>
            <person name="Stephens R."/>
            <person name="Nusbaum C."/>
            <person name="Birren B.W."/>
            <person name="Azadi P."/>
            <person name="Lempicki R.A."/>
            <person name="Cuomo C.A."/>
            <person name="Kovacs J.A."/>
        </authorList>
    </citation>
    <scope>NUCLEOTIDE SEQUENCE [LARGE SCALE GENOMIC DNA]</scope>
    <source>
        <strain evidence="5">B80</strain>
    </source>
</reference>
<dbReference type="InterPro" id="IPR015943">
    <property type="entry name" value="WD40/YVTN_repeat-like_dom_sf"/>
</dbReference>
<dbReference type="GeneID" id="28935259"/>
<dbReference type="Gene3D" id="2.130.10.10">
    <property type="entry name" value="YVTN repeat-like/Quinoprotein amine dehydrogenase"/>
    <property type="match status" value="1"/>
</dbReference>
<dbReference type="OrthoDB" id="289913at2759"/>
<evidence type="ECO:0000313" key="5">
    <source>
        <dbReference type="Proteomes" id="UP000054454"/>
    </source>
</evidence>
<evidence type="ECO:0000259" key="2">
    <source>
        <dbReference type="Pfam" id="PF12816"/>
    </source>
</evidence>
<keyword evidence="5" id="KW-1185">Reference proteome</keyword>
<evidence type="ECO:0000256" key="1">
    <source>
        <dbReference type="ARBA" id="ARBA00009422"/>
    </source>
</evidence>
<sequence length="1582" mass="183761">MEKKKDQKLQKNRENNEDNGIKLELEDRIYENGLNFFEKKSFFSEIIGGNKKKDNYKQLTSLFQEEAPFLSKYEKENKGGYNGSENVENLFFLSAEKRQLSFISNLKNKSETFLKKSASYSSFSLKDDANSFKHSRTQSLISLSSINSACFNYSQDSLISTGFEDSKYGERSFNFEDAICWSKLKEINSQISTEFAKEKFGSPVSISISDIIAIGTSEGLILIFDYRQILRHIIGIGTKAMDSGSTTCISISDDCMFVCSGHSKGYIFVWDLRVPTNPVVTISPIVSDNFQDIHSNGHLNNSKICHIAFVNSYYSIVSSDIYGMTFYHILNRTIISNSLLSIRLSGHYLTTSSSSKESDIILALTSLSMKNSKKLSDSINLIAILTSHKLSIISTTPVVKTQFKMRKPKSLEISEYLLGTLSWFSSEKFKKNDIENTDINKNKIRLLCSRENYLFVLEITQKASERRNSKDILPLSFKTISEWKEREPVLATQWFNMTVLVILLKSQKIIIINVETMESFFSCNISSKSVLIMDPFSDELIQDIMANKSSEGNVMISTVFCQSFFIFKKKFFLLCKDGVFVGILPNWEHKLSLVIGSKDFIKAISLMNLYYKGNCDKIILGLPLNDDSRHNLLQEKLLKTIDTSLEIILDENSCNSKNDIISNRQIKKRLASLCIEACINMKMTDFLFNDIYGRFKKTKNCEIFLESLETFILISKLKIIHPTVMKDIMASLLREKLYSRLKEIIFKVDFISLDIEETLKICHKEELYDILIYIWTQAFNDFITPIIHFLGLIVFLRNKSIQVNQEQKNNLFFEDMDVLNSQINELFLYLSHSLLGRIYPIGLDMDKNASFLAKSSIYWFVFSGTNIIWPKNNGILIKLNTDDSQEPTFPYLRLILNYNAQAFLSLLDDVFEDNFLNEIDNNSEFLNFSEIKITRQLIIDILLEVMQEETYSQSIIYLYIFIATSISKYRQFILLSGSVLEEILIKLAKNSNQDVSDQCQSSINHILSFYRPNDIDYLINLYEKVGFYKVLKFIYKQEKMFLKLLKIHIEDKNEPNELFQCIEELFQLQNQSKNKKMLKIHKIIVEYSEEICFIDVTRFSLIVDKYLSELHIKILKKLKNPIMQYNYLKYILNSSEFLINKENVFSKDDNIALNDQNNSKLWITKDIVELFINFLCSFEIEKVTDYIKSLNINDIDIDNVLLILENYRVIDSIVYLLSLEGKNIIAFEKILEYIAESMLEIDMSLKFEIYVNETNGLNFNHIKKQLENVEKNIITGIHLCEQYFLEINSKKDESFQDSLNPFDLSLLNSKFQWIKLLEVIIKISQIMLTKLSTQFLKMSSENISSDLTRNDSILEISNISKKIETFMQNSIQNIFISLYNLTSLSSSHSTIFPYVLEQFFEIITSLSLPILEFKELLINIFKNYKYDKRLLTIVNRILDKDFFKLVKYEKQIRKKGCKVQFNNCGICEKDIWNPEDTISLLHSLEEKEKQEEALDVKQKSSYSLIKKGDNFISSFEEKKIIEKGKMHIKQDSSDLLKYNDLFIENGVFPNVIVFICGHNYHENCFYNIQKRKEFTCILCGTN</sequence>
<dbReference type="Pfam" id="PF23410">
    <property type="entry name" value="Beta-prop_VPS8"/>
    <property type="match status" value="1"/>
</dbReference>
<dbReference type="VEuPathDB" id="FungiDB:T552_00442"/>
<feature type="domain" description="Vacuolar protein sorting-associated protein 8 central" evidence="2">
    <location>
        <begin position="703"/>
        <end position="911"/>
    </location>
</feature>
<organism evidence="4 5">
    <name type="scientific">Pneumocystis carinii (strain B80)</name>
    <name type="common">Rat pneumocystis pneumonia agent</name>
    <name type="synonym">Pneumocystis carinii f. sp. carinii</name>
    <dbReference type="NCBI Taxonomy" id="1408658"/>
    <lineage>
        <taxon>Eukaryota</taxon>
        <taxon>Fungi</taxon>
        <taxon>Dikarya</taxon>
        <taxon>Ascomycota</taxon>
        <taxon>Taphrinomycotina</taxon>
        <taxon>Pneumocystomycetes</taxon>
        <taxon>Pneumocystaceae</taxon>
        <taxon>Pneumocystis</taxon>
    </lineage>
</organism>
<evidence type="ECO:0000259" key="3">
    <source>
        <dbReference type="Pfam" id="PF25066"/>
    </source>
</evidence>
<dbReference type="PANTHER" id="PTHR12616:SF8">
    <property type="entry name" value="VACUOLAR PROTEIN SORTING-ASSOCIATED PROTEIN 8 HOMOLOG"/>
    <property type="match status" value="1"/>
</dbReference>
<dbReference type="Proteomes" id="UP000054454">
    <property type="component" value="Unassembled WGS sequence"/>
</dbReference>
<comment type="similarity">
    <text evidence="1">Belongs to the VPS8 family.</text>
</comment>
<dbReference type="InterPro" id="IPR045111">
    <property type="entry name" value="Vps41/Vps8"/>
</dbReference>
<dbReference type="GO" id="GO:0034058">
    <property type="term" value="P:endosomal vesicle fusion"/>
    <property type="evidence" value="ECO:0007669"/>
    <property type="project" value="TreeGrafter"/>
</dbReference>
<dbReference type="GO" id="GO:0030897">
    <property type="term" value="C:HOPS complex"/>
    <property type="evidence" value="ECO:0007669"/>
    <property type="project" value="TreeGrafter"/>
</dbReference>
<dbReference type="InterPro" id="IPR036322">
    <property type="entry name" value="WD40_repeat_dom_sf"/>
</dbReference>